<organism evidence="2">
    <name type="scientific">Homalodisca liturata</name>
    <dbReference type="NCBI Taxonomy" id="320908"/>
    <lineage>
        <taxon>Eukaryota</taxon>
        <taxon>Metazoa</taxon>
        <taxon>Ecdysozoa</taxon>
        <taxon>Arthropoda</taxon>
        <taxon>Hexapoda</taxon>
        <taxon>Insecta</taxon>
        <taxon>Pterygota</taxon>
        <taxon>Neoptera</taxon>
        <taxon>Paraneoptera</taxon>
        <taxon>Hemiptera</taxon>
        <taxon>Auchenorrhyncha</taxon>
        <taxon>Membracoidea</taxon>
        <taxon>Cicadellidae</taxon>
        <taxon>Cicadellinae</taxon>
        <taxon>Proconiini</taxon>
        <taxon>Homalodisca</taxon>
    </lineage>
</organism>
<proteinExistence type="predicted"/>
<keyword evidence="1" id="KW-0732">Signal</keyword>
<gene>
    <name evidence="2" type="ORF">g.4032</name>
</gene>
<accession>A0A1B6I854</accession>
<protein>
    <recommendedName>
        <fullName evidence="3">Single domain-containing protein</fullName>
    </recommendedName>
</protein>
<dbReference type="EMBL" id="GECU01024604">
    <property type="protein sequence ID" value="JAS83102.1"/>
    <property type="molecule type" value="Transcribed_RNA"/>
</dbReference>
<evidence type="ECO:0000256" key="1">
    <source>
        <dbReference type="SAM" id="SignalP"/>
    </source>
</evidence>
<name>A0A1B6I854_9HEMI</name>
<reference evidence="2" key="1">
    <citation type="submission" date="2015-11" db="EMBL/GenBank/DDBJ databases">
        <title>De novo transcriptome assembly of four potential Pierce s Disease insect vectors from Arizona vineyards.</title>
        <authorList>
            <person name="Tassone E.E."/>
        </authorList>
    </citation>
    <scope>NUCLEOTIDE SEQUENCE</scope>
</reference>
<sequence length="154" mass="17595">AVAVWTTLWAVCYAYAWNFPTDNYLDENDVCRDDGDRVWRCRKARECDALSELTRDGKLVTCSLANHHEPLVCCPPPTSDHVNQTISQQNDVCRDDGDKKWRCRRARECDALWELVMSGELITCSQANRHNPLVCCPPPTSNHVNQTISQQKCQ</sequence>
<feature type="signal peptide" evidence="1">
    <location>
        <begin position="1"/>
        <end position="16"/>
    </location>
</feature>
<evidence type="ECO:0000313" key="2">
    <source>
        <dbReference type="EMBL" id="JAS83102.1"/>
    </source>
</evidence>
<dbReference type="AlphaFoldDB" id="A0A1B6I854"/>
<feature type="chain" id="PRO_5008584833" description="Single domain-containing protein" evidence="1">
    <location>
        <begin position="17"/>
        <end position="154"/>
    </location>
</feature>
<feature type="non-terminal residue" evidence="2">
    <location>
        <position position="1"/>
    </location>
</feature>
<feature type="non-terminal residue" evidence="2">
    <location>
        <position position="154"/>
    </location>
</feature>
<evidence type="ECO:0008006" key="3">
    <source>
        <dbReference type="Google" id="ProtNLM"/>
    </source>
</evidence>